<dbReference type="EMBL" id="JACXVP010000008">
    <property type="protein sequence ID" value="KAG5588868.1"/>
    <property type="molecule type" value="Genomic_DNA"/>
</dbReference>
<name>A0A9J5XNE3_SOLCO</name>
<accession>A0A9J5XNE3</accession>
<organism evidence="2 3">
    <name type="scientific">Solanum commersonii</name>
    <name type="common">Commerson's wild potato</name>
    <name type="synonym">Commerson's nightshade</name>
    <dbReference type="NCBI Taxonomy" id="4109"/>
    <lineage>
        <taxon>Eukaryota</taxon>
        <taxon>Viridiplantae</taxon>
        <taxon>Streptophyta</taxon>
        <taxon>Embryophyta</taxon>
        <taxon>Tracheophyta</taxon>
        <taxon>Spermatophyta</taxon>
        <taxon>Magnoliopsida</taxon>
        <taxon>eudicotyledons</taxon>
        <taxon>Gunneridae</taxon>
        <taxon>Pentapetalae</taxon>
        <taxon>asterids</taxon>
        <taxon>lamiids</taxon>
        <taxon>Solanales</taxon>
        <taxon>Solanaceae</taxon>
        <taxon>Solanoideae</taxon>
        <taxon>Solaneae</taxon>
        <taxon>Solanum</taxon>
    </lineage>
</organism>
<feature type="compositionally biased region" description="Acidic residues" evidence="1">
    <location>
        <begin position="44"/>
        <end position="55"/>
    </location>
</feature>
<dbReference type="OrthoDB" id="1329020at2759"/>
<feature type="region of interest" description="Disordered" evidence="1">
    <location>
        <begin position="15"/>
        <end position="85"/>
    </location>
</feature>
<gene>
    <name evidence="2" type="ORF">H5410_039382</name>
</gene>
<protein>
    <submittedName>
        <fullName evidence="2">Uncharacterized protein</fullName>
    </submittedName>
</protein>
<reference evidence="2 3" key="1">
    <citation type="submission" date="2020-09" db="EMBL/GenBank/DDBJ databases">
        <title>De no assembly of potato wild relative species, Solanum commersonii.</title>
        <authorList>
            <person name="Cho K."/>
        </authorList>
    </citation>
    <scope>NUCLEOTIDE SEQUENCE [LARGE SCALE GENOMIC DNA]</scope>
    <source>
        <strain evidence="2">LZ3.2</strain>
        <tissue evidence="2">Leaf</tissue>
    </source>
</reference>
<dbReference type="AlphaFoldDB" id="A0A9J5XNE3"/>
<keyword evidence="3" id="KW-1185">Reference proteome</keyword>
<evidence type="ECO:0000313" key="3">
    <source>
        <dbReference type="Proteomes" id="UP000824120"/>
    </source>
</evidence>
<comment type="caution">
    <text evidence="2">The sequence shown here is derived from an EMBL/GenBank/DDBJ whole genome shotgun (WGS) entry which is preliminary data.</text>
</comment>
<sequence>MVDDQLALDITPLNTQYMGSPINVPPDKSPENCQMNKGPSTDEYAVDNSEDEPDLDNQSLRDHDEDDETNEVHQVAKEQGLSPRGIHLDKFQFKNQDINTVTAGRPNTRIFTSSSSQ</sequence>
<dbReference type="Proteomes" id="UP000824120">
    <property type="component" value="Chromosome 8"/>
</dbReference>
<evidence type="ECO:0000313" key="2">
    <source>
        <dbReference type="EMBL" id="KAG5588868.1"/>
    </source>
</evidence>
<evidence type="ECO:0000256" key="1">
    <source>
        <dbReference type="SAM" id="MobiDB-lite"/>
    </source>
</evidence>
<proteinExistence type="predicted"/>